<comment type="caution">
    <text evidence="4">The sequence shown here is derived from an EMBL/GenBank/DDBJ whole genome shotgun (WGS) entry which is preliminary data.</text>
</comment>
<evidence type="ECO:0000313" key="5">
    <source>
        <dbReference type="Proteomes" id="UP000749320"/>
    </source>
</evidence>
<dbReference type="Proteomes" id="UP000749320">
    <property type="component" value="Unassembled WGS sequence"/>
</dbReference>
<feature type="domain" description="Bacterial sugar transferase" evidence="3">
    <location>
        <begin position="7"/>
        <end position="182"/>
    </location>
</feature>
<reference evidence="4" key="1">
    <citation type="journal article" date="2021" name="PeerJ">
        <title>Extensive microbial diversity within the chicken gut microbiome revealed by metagenomics and culture.</title>
        <authorList>
            <person name="Gilroy R."/>
            <person name="Ravi A."/>
            <person name="Getino M."/>
            <person name="Pursley I."/>
            <person name="Horton D.L."/>
            <person name="Alikhan N.F."/>
            <person name="Baker D."/>
            <person name="Gharbi K."/>
            <person name="Hall N."/>
            <person name="Watson M."/>
            <person name="Adriaenssens E.M."/>
            <person name="Foster-Nyarko E."/>
            <person name="Jarju S."/>
            <person name="Secka A."/>
            <person name="Antonio M."/>
            <person name="Oren A."/>
            <person name="Chaudhuri R.R."/>
            <person name="La Ragione R."/>
            <person name="Hildebrand F."/>
            <person name="Pallen M.J."/>
        </authorList>
    </citation>
    <scope>NUCLEOTIDE SEQUENCE</scope>
    <source>
        <strain evidence="4">CHK193-16274</strain>
    </source>
</reference>
<dbReference type="AlphaFoldDB" id="A0A921GB66"/>
<gene>
    <name evidence="4" type="ORF">K8V91_03920</name>
</gene>
<dbReference type="Pfam" id="PF02397">
    <property type="entry name" value="Bac_transf"/>
    <property type="match status" value="1"/>
</dbReference>
<evidence type="ECO:0000313" key="4">
    <source>
        <dbReference type="EMBL" id="HJF40050.1"/>
    </source>
</evidence>
<sequence>MYESVFKRGLDILLSGIAMICLSWLILIIALLVRINLGSPVIFKQDRPGKDGKIFKLYKFRSMSNEKDKEGNLLPAEKRLNRFGKILRSTSLDELPELYNIFKGDMSIVGPRPLWADYLKYYNEKDARRHEVYPGLTGLAQVSGRNALTWKEKFKKDVEYVDNITFVGDVKIILLTVKKIFKREGIEFEKNHQSVMDYFKENSDTLKK</sequence>
<protein>
    <submittedName>
        <fullName evidence="4">Sugar transferase</fullName>
    </submittedName>
</protein>
<evidence type="ECO:0000256" key="2">
    <source>
        <dbReference type="SAM" id="Phobius"/>
    </source>
</evidence>
<keyword evidence="2" id="KW-1133">Transmembrane helix</keyword>
<keyword evidence="4" id="KW-0808">Transferase</keyword>
<evidence type="ECO:0000259" key="3">
    <source>
        <dbReference type="Pfam" id="PF02397"/>
    </source>
</evidence>
<accession>A0A921GB66</accession>
<comment type="similarity">
    <text evidence="1">Belongs to the bacterial sugar transferase family.</text>
</comment>
<name>A0A921GB66_9FIRM</name>
<dbReference type="InterPro" id="IPR003362">
    <property type="entry name" value="Bact_transf"/>
</dbReference>
<proteinExistence type="inferred from homology"/>
<reference evidence="4" key="2">
    <citation type="submission" date="2021-09" db="EMBL/GenBank/DDBJ databases">
        <authorList>
            <person name="Gilroy R."/>
        </authorList>
    </citation>
    <scope>NUCLEOTIDE SEQUENCE</scope>
    <source>
        <strain evidence="4">CHK193-16274</strain>
    </source>
</reference>
<dbReference type="PANTHER" id="PTHR30576">
    <property type="entry name" value="COLANIC BIOSYNTHESIS UDP-GLUCOSE LIPID CARRIER TRANSFERASE"/>
    <property type="match status" value="1"/>
</dbReference>
<keyword evidence="2" id="KW-0812">Transmembrane</keyword>
<keyword evidence="2" id="KW-0472">Membrane</keyword>
<dbReference type="GO" id="GO:0016780">
    <property type="term" value="F:phosphotransferase activity, for other substituted phosphate groups"/>
    <property type="evidence" value="ECO:0007669"/>
    <property type="project" value="TreeGrafter"/>
</dbReference>
<dbReference type="EMBL" id="DYWV01000130">
    <property type="protein sequence ID" value="HJF40050.1"/>
    <property type="molecule type" value="Genomic_DNA"/>
</dbReference>
<feature type="transmembrane region" description="Helical" evidence="2">
    <location>
        <begin position="12"/>
        <end position="37"/>
    </location>
</feature>
<dbReference type="PANTHER" id="PTHR30576:SF8">
    <property type="entry name" value="UNDECAPRENYL-PHOSPHATE GALACTOSE PHOSPHOTRANSFERASE"/>
    <property type="match status" value="1"/>
</dbReference>
<organism evidence="4 5">
    <name type="scientific">Thomasclavelia spiroformis</name>
    <dbReference type="NCBI Taxonomy" id="29348"/>
    <lineage>
        <taxon>Bacteria</taxon>
        <taxon>Bacillati</taxon>
        <taxon>Bacillota</taxon>
        <taxon>Erysipelotrichia</taxon>
        <taxon>Erysipelotrichales</taxon>
        <taxon>Coprobacillaceae</taxon>
        <taxon>Thomasclavelia</taxon>
    </lineage>
</organism>
<evidence type="ECO:0000256" key="1">
    <source>
        <dbReference type="ARBA" id="ARBA00006464"/>
    </source>
</evidence>